<protein>
    <recommendedName>
        <fullName evidence="2">DUF6590 domain-containing protein</fullName>
    </recommendedName>
</protein>
<feature type="domain" description="DUF6590" evidence="2">
    <location>
        <begin position="110"/>
        <end position="229"/>
    </location>
</feature>
<proteinExistence type="predicted"/>
<feature type="region of interest" description="Disordered" evidence="1">
    <location>
        <begin position="158"/>
        <end position="182"/>
    </location>
</feature>
<dbReference type="OrthoDB" id="3559580at2759"/>
<evidence type="ECO:0000313" key="3">
    <source>
        <dbReference type="EMBL" id="RMX83442.1"/>
    </source>
</evidence>
<evidence type="ECO:0000313" key="4">
    <source>
        <dbReference type="Proteomes" id="UP000281245"/>
    </source>
</evidence>
<organism evidence="3 4">
    <name type="scientific">Hortaea werneckii</name>
    <name type="common">Black yeast</name>
    <name type="synonym">Cladosporium werneckii</name>
    <dbReference type="NCBI Taxonomy" id="91943"/>
    <lineage>
        <taxon>Eukaryota</taxon>
        <taxon>Fungi</taxon>
        <taxon>Dikarya</taxon>
        <taxon>Ascomycota</taxon>
        <taxon>Pezizomycotina</taxon>
        <taxon>Dothideomycetes</taxon>
        <taxon>Dothideomycetidae</taxon>
        <taxon>Mycosphaerellales</taxon>
        <taxon>Teratosphaeriaceae</taxon>
        <taxon>Hortaea</taxon>
    </lineage>
</organism>
<comment type="caution">
    <text evidence="3">The sequence shown here is derived from an EMBL/GenBank/DDBJ whole genome shotgun (WGS) entry which is preliminary data.</text>
</comment>
<dbReference type="EMBL" id="QWIJ01000350">
    <property type="protein sequence ID" value="RMX83442.1"/>
    <property type="molecule type" value="Genomic_DNA"/>
</dbReference>
<dbReference type="AlphaFoldDB" id="A0A3M6WY42"/>
<dbReference type="Pfam" id="PF20233">
    <property type="entry name" value="DUF6590"/>
    <property type="match status" value="1"/>
</dbReference>
<evidence type="ECO:0000256" key="1">
    <source>
        <dbReference type="SAM" id="MobiDB-lite"/>
    </source>
</evidence>
<name>A0A3M6WY42_HORWE</name>
<evidence type="ECO:0000259" key="2">
    <source>
        <dbReference type="Pfam" id="PF20233"/>
    </source>
</evidence>
<dbReference type="InterPro" id="IPR046497">
    <property type="entry name" value="DUF6590"/>
</dbReference>
<gene>
    <name evidence="3" type="ORF">D0869_05305</name>
</gene>
<dbReference type="VEuPathDB" id="FungiDB:BTJ68_08494"/>
<dbReference type="Proteomes" id="UP000281245">
    <property type="component" value="Unassembled WGS sequence"/>
</dbReference>
<reference evidence="3 4" key="1">
    <citation type="journal article" date="2018" name="BMC Genomics">
        <title>Genomic evidence for intraspecific hybridization in a clonal and extremely halotolerant yeast.</title>
        <authorList>
            <person name="Gostincar C."/>
            <person name="Stajich J.E."/>
            <person name="Zupancic J."/>
            <person name="Zalar P."/>
            <person name="Gunde-Cimerman N."/>
        </authorList>
    </citation>
    <scope>NUCLEOTIDE SEQUENCE [LARGE SCALE GENOMIC DNA]</scope>
    <source>
        <strain evidence="3 4">EXF-6656</strain>
    </source>
</reference>
<feature type="region of interest" description="Disordered" evidence="1">
    <location>
        <begin position="27"/>
        <end position="52"/>
    </location>
</feature>
<accession>A0A3M6WY42</accession>
<sequence length="282" mass="31374">MIDHFEKLAMRALDDCKTLIGEKQASIGAVREGNSGRPHAGQQARPSQMDEGGRVHKTLSRSMEGIFLLDISWSTFAYIIKVTNAHESSSRRSSGKSDDATEITDLVDGISKTGAPRVAPARWFLIIQEGENECYCLRISTNAGRGVSTLRTGLLKKHHSPVYSSRDPPELLPGEEPQAGEDPMQEPIAVESARYGQSLDISARLLWTQVYKVSHGVKTALFGKVREGWQLKVEVLFETLNPNSTLKHSKLPNAESPREDTRDIEELNENVHPRPVAFEVRY</sequence>